<dbReference type="GO" id="GO:0008168">
    <property type="term" value="F:methyltransferase activity"/>
    <property type="evidence" value="ECO:0007669"/>
    <property type="project" value="UniProtKB-KW"/>
</dbReference>
<proteinExistence type="predicted"/>
<reference evidence="1 2" key="1">
    <citation type="submission" date="2020-04" db="EMBL/GenBank/DDBJ databases">
        <title>Antimicrobial susceptibility and clonality of vaginal-derived multi-drug resistant Mobiluncus isolates in China.</title>
        <authorList>
            <person name="Zhang X."/>
        </authorList>
    </citation>
    <scope>NUCLEOTIDE SEQUENCE [LARGE SCALE GENOMIC DNA]</scope>
    <source>
        <strain evidence="1 2">19</strain>
    </source>
</reference>
<name>A0A7Y0UHM8_9ACTO</name>
<dbReference type="GeneID" id="55565477"/>
<evidence type="ECO:0000313" key="1">
    <source>
        <dbReference type="EMBL" id="NMW87509.1"/>
    </source>
</evidence>
<organism evidence="1 2">
    <name type="scientific">Mobiluncus curtisii</name>
    <dbReference type="NCBI Taxonomy" id="2051"/>
    <lineage>
        <taxon>Bacteria</taxon>
        <taxon>Bacillati</taxon>
        <taxon>Actinomycetota</taxon>
        <taxon>Actinomycetes</taxon>
        <taxon>Actinomycetales</taxon>
        <taxon>Actinomycetaceae</taxon>
        <taxon>Mobiluncus</taxon>
    </lineage>
</organism>
<keyword evidence="1" id="KW-0808">Transferase</keyword>
<dbReference type="Proteomes" id="UP000553981">
    <property type="component" value="Unassembled WGS sequence"/>
</dbReference>
<dbReference type="AlphaFoldDB" id="A0A7Y0UHM8"/>
<dbReference type="RefSeq" id="WP_004007098.1">
    <property type="nucleotide sequence ID" value="NZ_CP068112.1"/>
</dbReference>
<gene>
    <name evidence="1" type="ORF">HHJ67_07050</name>
</gene>
<protein>
    <submittedName>
        <fullName evidence="1">50S ribosomal protein L11 methyltransferase</fullName>
    </submittedName>
</protein>
<dbReference type="GO" id="GO:0032259">
    <property type="term" value="P:methylation"/>
    <property type="evidence" value="ECO:0007669"/>
    <property type="project" value="UniProtKB-KW"/>
</dbReference>
<sequence length="62" mass="6641">MSFTQIPAQVQDALTLFPEVEENPQTTAVNVIPDPAFTSVSAPAIELQRKASKTRAKATNVA</sequence>
<accession>A0A7Y0UHM8</accession>
<dbReference type="EMBL" id="JABCUI010000003">
    <property type="protein sequence ID" value="NMW87509.1"/>
    <property type="molecule type" value="Genomic_DNA"/>
</dbReference>
<comment type="caution">
    <text evidence="1">The sequence shown here is derived from an EMBL/GenBank/DDBJ whole genome shotgun (WGS) entry which is preliminary data.</text>
</comment>
<keyword evidence="1" id="KW-0687">Ribonucleoprotein</keyword>
<dbReference type="GO" id="GO:0005840">
    <property type="term" value="C:ribosome"/>
    <property type="evidence" value="ECO:0007669"/>
    <property type="project" value="UniProtKB-KW"/>
</dbReference>
<keyword evidence="1" id="KW-0689">Ribosomal protein</keyword>
<keyword evidence="1" id="KW-0489">Methyltransferase</keyword>
<evidence type="ECO:0000313" key="2">
    <source>
        <dbReference type="Proteomes" id="UP000553981"/>
    </source>
</evidence>